<evidence type="ECO:0000256" key="1">
    <source>
        <dbReference type="SAM" id="MobiDB-lite"/>
    </source>
</evidence>
<sequence>MVDSSEKEEPTVAGSGLREMWQWRLG</sequence>
<accession>A0A1R3K9C8</accession>
<keyword evidence="3" id="KW-1185">Reference proteome</keyword>
<dbReference type="Gramene" id="OMP03710">
    <property type="protein sequence ID" value="OMP03710"/>
    <property type="gene ID" value="CCACVL1_02299"/>
</dbReference>
<reference evidence="2 3" key="1">
    <citation type="submission" date="2013-09" db="EMBL/GenBank/DDBJ databases">
        <title>Corchorus capsularis genome sequencing.</title>
        <authorList>
            <person name="Alam M."/>
            <person name="Haque M.S."/>
            <person name="Islam M.S."/>
            <person name="Emdad E.M."/>
            <person name="Islam M.M."/>
            <person name="Ahmed B."/>
            <person name="Halim A."/>
            <person name="Hossen Q.M.M."/>
            <person name="Hossain M.Z."/>
            <person name="Ahmed R."/>
            <person name="Khan M.M."/>
            <person name="Islam R."/>
            <person name="Rashid M.M."/>
            <person name="Khan S.A."/>
            <person name="Rahman M.S."/>
            <person name="Alam M."/>
        </authorList>
    </citation>
    <scope>NUCLEOTIDE SEQUENCE [LARGE SCALE GENOMIC DNA]</scope>
    <source>
        <strain evidence="3">cv. CVL-1</strain>
        <tissue evidence="2">Whole seedling</tissue>
    </source>
</reference>
<name>A0A1R3K9C8_COCAP</name>
<feature type="region of interest" description="Disordered" evidence="1">
    <location>
        <begin position="1"/>
        <end position="26"/>
    </location>
</feature>
<organism evidence="2 3">
    <name type="scientific">Corchorus capsularis</name>
    <name type="common">Jute</name>
    <dbReference type="NCBI Taxonomy" id="210143"/>
    <lineage>
        <taxon>Eukaryota</taxon>
        <taxon>Viridiplantae</taxon>
        <taxon>Streptophyta</taxon>
        <taxon>Embryophyta</taxon>
        <taxon>Tracheophyta</taxon>
        <taxon>Spermatophyta</taxon>
        <taxon>Magnoliopsida</taxon>
        <taxon>eudicotyledons</taxon>
        <taxon>Gunneridae</taxon>
        <taxon>Pentapetalae</taxon>
        <taxon>rosids</taxon>
        <taxon>malvids</taxon>
        <taxon>Malvales</taxon>
        <taxon>Malvaceae</taxon>
        <taxon>Grewioideae</taxon>
        <taxon>Apeibeae</taxon>
        <taxon>Corchorus</taxon>
    </lineage>
</organism>
<protein>
    <submittedName>
        <fullName evidence="2">Uncharacterized protein</fullName>
    </submittedName>
</protein>
<dbReference type="AlphaFoldDB" id="A0A1R3K9C8"/>
<feature type="compositionally biased region" description="Basic and acidic residues" evidence="1">
    <location>
        <begin position="1"/>
        <end position="10"/>
    </location>
</feature>
<gene>
    <name evidence="2" type="ORF">CCACVL1_02299</name>
</gene>
<evidence type="ECO:0000313" key="3">
    <source>
        <dbReference type="Proteomes" id="UP000188268"/>
    </source>
</evidence>
<comment type="caution">
    <text evidence="2">The sequence shown here is derived from an EMBL/GenBank/DDBJ whole genome shotgun (WGS) entry which is preliminary data.</text>
</comment>
<evidence type="ECO:0000313" key="2">
    <source>
        <dbReference type="EMBL" id="OMP03710.1"/>
    </source>
</evidence>
<dbReference type="Proteomes" id="UP000188268">
    <property type="component" value="Unassembled WGS sequence"/>
</dbReference>
<dbReference type="EMBL" id="AWWV01005982">
    <property type="protein sequence ID" value="OMP03710.1"/>
    <property type="molecule type" value="Genomic_DNA"/>
</dbReference>
<proteinExistence type="predicted"/>